<reference evidence="6" key="1">
    <citation type="submission" date="2014-09" db="EMBL/GenBank/DDBJ databases">
        <authorList>
            <person name="Sharma Rahul"/>
            <person name="Thines Marco"/>
        </authorList>
    </citation>
    <scope>NUCLEOTIDE SEQUENCE [LARGE SCALE GENOMIC DNA]</scope>
</reference>
<organism evidence="5 6">
    <name type="scientific">Plasmopara halstedii</name>
    <name type="common">Downy mildew of sunflower</name>
    <dbReference type="NCBI Taxonomy" id="4781"/>
    <lineage>
        <taxon>Eukaryota</taxon>
        <taxon>Sar</taxon>
        <taxon>Stramenopiles</taxon>
        <taxon>Oomycota</taxon>
        <taxon>Peronosporomycetes</taxon>
        <taxon>Peronosporales</taxon>
        <taxon>Peronosporaceae</taxon>
        <taxon>Plasmopara</taxon>
    </lineage>
</organism>
<sequence>MAVRKRFCWRERSEKLNWRLLKDLDVNSVVQRGDPAVLEPYALHITFARLPITLKDSSIRDAWYLVRILQLAMEFLLFMRSRDGDVLESLNQESRLLEQERDELILSLQKWKARAQCADKQVKKLHQVLQNIAKLLQFHGASPSAVVTIQTLLTEIILEKQAKQRKRAVINEREENRDNISSVVQEARVCGYCGKLFSSTIYLEKHLVRRHKGESIKMEAPLTHAMKHDVTDETEKENKVEQSATEAAMQKMVQQIEKALYKHEEKIQSLAQDEEKKLAKILQRLQSNATVDEELKACQIKIDRLNEDSKRQLHEMCKQKQQYKDELGDLKQQIKDLTVKKKTMGVPNDVILPLVLSPKSDDALVATQTEVDNLRQTLKDVRAELISTQRELTKVQALHLLALKKKKVLSDKLALSCAIPTIARQGASSQTNHIRMTSKSVQTDAPHNHLSNEPSTVERQDTCTQSEEPSRVNEFVQTEHSTSTVLEKGSQLICKKVGTDPLILNDMGIQTHNFPDTQNDAEARFGIVNDSFLDDALTPVSASPNHGLLIVNSGEIAEKVDDLQQTSPIQAEFDVERTYIQQKAIQSLLDIASGRAQSAADKASSSKLPDSKSNSLSFRHNVLTANFTQHDNDLLKKQMACCLEQLELFCQRCGVPQNCTKLSEDHLQIARQALSRHLKVLPADVLSKMIICENTINAIIEKEWILTKTHAKMQDEDSGKI</sequence>
<keyword evidence="1" id="KW-0862">Zinc</keyword>
<name>A0A0P1AU01_PLAHL</name>
<feature type="coiled-coil region" evidence="2">
    <location>
        <begin position="87"/>
        <end position="114"/>
    </location>
</feature>
<dbReference type="PROSITE" id="PS50157">
    <property type="entry name" value="ZINC_FINGER_C2H2_2"/>
    <property type="match status" value="1"/>
</dbReference>
<dbReference type="Proteomes" id="UP000054928">
    <property type="component" value="Unassembled WGS sequence"/>
</dbReference>
<dbReference type="GO" id="GO:0008270">
    <property type="term" value="F:zinc ion binding"/>
    <property type="evidence" value="ECO:0007669"/>
    <property type="project" value="UniProtKB-KW"/>
</dbReference>
<proteinExistence type="predicted"/>
<dbReference type="AlphaFoldDB" id="A0A0P1AU01"/>
<evidence type="ECO:0000256" key="2">
    <source>
        <dbReference type="SAM" id="Coils"/>
    </source>
</evidence>
<dbReference type="RefSeq" id="XP_024582062.1">
    <property type="nucleotide sequence ID" value="XM_024716466.1"/>
</dbReference>
<feature type="region of interest" description="Disordered" evidence="3">
    <location>
        <begin position="429"/>
        <end position="480"/>
    </location>
</feature>
<keyword evidence="1" id="KW-0479">Metal-binding</keyword>
<evidence type="ECO:0000256" key="3">
    <source>
        <dbReference type="SAM" id="MobiDB-lite"/>
    </source>
</evidence>
<dbReference type="InterPro" id="IPR013087">
    <property type="entry name" value="Znf_C2H2_type"/>
</dbReference>
<dbReference type="OrthoDB" id="515971at2759"/>
<dbReference type="OMA" id="HAMINET"/>
<evidence type="ECO:0000313" key="6">
    <source>
        <dbReference type="Proteomes" id="UP000054928"/>
    </source>
</evidence>
<feature type="domain" description="C2H2-type" evidence="4">
    <location>
        <begin position="188"/>
        <end position="216"/>
    </location>
</feature>
<dbReference type="Pfam" id="PF13815">
    <property type="entry name" value="Dzip-like_N"/>
    <property type="match status" value="1"/>
</dbReference>
<evidence type="ECO:0000259" key="4">
    <source>
        <dbReference type="PROSITE" id="PS50157"/>
    </source>
</evidence>
<keyword evidence="2" id="KW-0175">Coiled coil</keyword>
<feature type="compositionally biased region" description="Polar residues" evidence="3">
    <location>
        <begin position="429"/>
        <end position="455"/>
    </location>
</feature>
<protein>
    <submittedName>
        <fullName evidence="5">Zinc finger, C2H2</fullName>
    </submittedName>
</protein>
<accession>A0A0P1AU01</accession>
<dbReference type="InterPro" id="IPR032714">
    <property type="entry name" value="DZIP1_N"/>
</dbReference>
<feature type="coiled-coil region" evidence="2">
    <location>
        <begin position="364"/>
        <end position="398"/>
    </location>
</feature>
<evidence type="ECO:0000256" key="1">
    <source>
        <dbReference type="PROSITE-ProRule" id="PRU00042"/>
    </source>
</evidence>
<keyword evidence="6" id="KW-1185">Reference proteome</keyword>
<dbReference type="GeneID" id="36397029"/>
<dbReference type="EMBL" id="CCYD01001640">
    <property type="protein sequence ID" value="CEG45693.1"/>
    <property type="molecule type" value="Genomic_DNA"/>
</dbReference>
<keyword evidence="1" id="KW-0863">Zinc-finger</keyword>
<evidence type="ECO:0000313" key="5">
    <source>
        <dbReference type="EMBL" id="CEG45693.1"/>
    </source>
</evidence>
<feature type="coiled-coil region" evidence="2">
    <location>
        <begin position="253"/>
        <end position="340"/>
    </location>
</feature>
<dbReference type="PROSITE" id="PS00028">
    <property type="entry name" value="ZINC_FINGER_C2H2_1"/>
    <property type="match status" value="1"/>
</dbReference>